<proteinExistence type="predicted"/>
<evidence type="ECO:0000313" key="3">
    <source>
        <dbReference type="Proteomes" id="UP001500359"/>
    </source>
</evidence>
<organism evidence="2 3">
    <name type="scientific">Aliiglaciecola litoralis</name>
    <dbReference type="NCBI Taxonomy" id="582857"/>
    <lineage>
        <taxon>Bacteria</taxon>
        <taxon>Pseudomonadati</taxon>
        <taxon>Pseudomonadota</taxon>
        <taxon>Gammaproteobacteria</taxon>
        <taxon>Alteromonadales</taxon>
        <taxon>Alteromonadaceae</taxon>
        <taxon>Aliiglaciecola</taxon>
    </lineage>
</organism>
<protein>
    <recommendedName>
        <fullName evidence="4">PepSY-associated TM region</fullName>
    </recommendedName>
</protein>
<keyword evidence="3" id="KW-1185">Reference proteome</keyword>
<dbReference type="EMBL" id="BAAAFD010000001">
    <property type="protein sequence ID" value="GAA0852119.1"/>
    <property type="molecule type" value="Genomic_DNA"/>
</dbReference>
<name>A0ABN1LBY2_9ALTE</name>
<accession>A0ABN1LBY2</accession>
<keyword evidence="1" id="KW-0812">Transmembrane</keyword>
<gene>
    <name evidence="2" type="ORF">GCM10009114_01210</name>
</gene>
<evidence type="ECO:0000313" key="2">
    <source>
        <dbReference type="EMBL" id="GAA0852119.1"/>
    </source>
</evidence>
<feature type="transmembrane region" description="Helical" evidence="1">
    <location>
        <begin position="12"/>
        <end position="32"/>
    </location>
</feature>
<feature type="transmembrane region" description="Helical" evidence="1">
    <location>
        <begin position="199"/>
        <end position="221"/>
    </location>
</feature>
<evidence type="ECO:0000256" key="1">
    <source>
        <dbReference type="SAM" id="Phobius"/>
    </source>
</evidence>
<comment type="caution">
    <text evidence="2">The sequence shown here is derived from an EMBL/GenBank/DDBJ whole genome shotgun (WGS) entry which is preliminary data.</text>
</comment>
<sequence length="233" mass="26466">MLRETRKLHRWLMLFAGLQFLIWSISGVYMVLVNIHFIHGESLITKEAQPLPAEAVQYDISALLERYPMATNIRLGLLVDKPVYRFKQNGNDVMVIAETGKVVPAISETLAQRIASNSLQQEQEISSISLIVDNPPSEIGARRLPLWQVKFAGISGDTLYINPHNGEVATIRHNSWRLFDAFWRLHIMDYIEGDDINNILLNVFTIAGFLAVLAGLVLLYLRLTRSNEEEPQL</sequence>
<dbReference type="Pfam" id="PF03929">
    <property type="entry name" value="PepSY_TM"/>
    <property type="match status" value="1"/>
</dbReference>
<dbReference type="InterPro" id="IPR005625">
    <property type="entry name" value="PepSY-ass_TM"/>
</dbReference>
<evidence type="ECO:0008006" key="4">
    <source>
        <dbReference type="Google" id="ProtNLM"/>
    </source>
</evidence>
<keyword evidence="1" id="KW-1133">Transmembrane helix</keyword>
<reference evidence="2 3" key="1">
    <citation type="journal article" date="2019" name="Int. J. Syst. Evol. Microbiol.">
        <title>The Global Catalogue of Microorganisms (GCM) 10K type strain sequencing project: providing services to taxonomists for standard genome sequencing and annotation.</title>
        <authorList>
            <consortium name="The Broad Institute Genomics Platform"/>
            <consortium name="The Broad Institute Genome Sequencing Center for Infectious Disease"/>
            <person name="Wu L."/>
            <person name="Ma J."/>
        </authorList>
    </citation>
    <scope>NUCLEOTIDE SEQUENCE [LARGE SCALE GENOMIC DNA]</scope>
    <source>
        <strain evidence="2 3">JCM 15896</strain>
    </source>
</reference>
<keyword evidence="1" id="KW-0472">Membrane</keyword>
<dbReference type="RefSeq" id="WP_343855622.1">
    <property type="nucleotide sequence ID" value="NZ_BAAAFD010000001.1"/>
</dbReference>
<dbReference type="Proteomes" id="UP001500359">
    <property type="component" value="Unassembled WGS sequence"/>
</dbReference>